<keyword evidence="1" id="KW-0812">Transmembrane</keyword>
<dbReference type="EMBL" id="ATDT01000021">
    <property type="protein sequence ID" value="EPF16687.1"/>
    <property type="molecule type" value="Genomic_DNA"/>
</dbReference>
<keyword evidence="1" id="KW-0472">Membrane</keyword>
<keyword evidence="1" id="KW-1133">Transmembrane helix</keyword>
<evidence type="ECO:0000313" key="2">
    <source>
        <dbReference type="EMBL" id="EPF16687.1"/>
    </source>
</evidence>
<organism evidence="2 3">
    <name type="scientific">Cedecea davisae DSM 4568</name>
    <dbReference type="NCBI Taxonomy" id="566551"/>
    <lineage>
        <taxon>Bacteria</taxon>
        <taxon>Pseudomonadati</taxon>
        <taxon>Pseudomonadota</taxon>
        <taxon>Gammaproteobacteria</taxon>
        <taxon>Enterobacterales</taxon>
        <taxon>Enterobacteriaceae</taxon>
        <taxon>Cedecea</taxon>
    </lineage>
</organism>
<sequence>MLASRKDKNFALIIKYSCCLLMVMGLSDCLQFIIIEWLNNYSGWR</sequence>
<proteinExistence type="predicted"/>
<dbReference type="Proteomes" id="UP000014585">
    <property type="component" value="Unassembled WGS sequence"/>
</dbReference>
<protein>
    <submittedName>
        <fullName evidence="2">Uncharacterized protein</fullName>
    </submittedName>
</protein>
<feature type="transmembrane region" description="Helical" evidence="1">
    <location>
        <begin position="12"/>
        <end position="35"/>
    </location>
</feature>
<comment type="caution">
    <text evidence="2">The sequence shown here is derived from an EMBL/GenBank/DDBJ whole genome shotgun (WGS) entry which is preliminary data.</text>
</comment>
<dbReference type="AlphaFoldDB" id="S3J9A3"/>
<dbReference type="STRING" id="566551.HMPREF0201_02433"/>
<name>S3J9A3_9ENTR</name>
<gene>
    <name evidence="2" type="ORF">HMPREF0201_02433</name>
</gene>
<reference evidence="2 3" key="1">
    <citation type="submission" date="2013-04" db="EMBL/GenBank/DDBJ databases">
        <authorList>
            <person name="Weinstock G."/>
            <person name="Sodergren E."/>
            <person name="Lobos E.A."/>
            <person name="Fulton L."/>
            <person name="Fulton R."/>
            <person name="Courtney L."/>
            <person name="Fronick C."/>
            <person name="O'Laughlin M."/>
            <person name="Godfrey J."/>
            <person name="Wilson R.M."/>
            <person name="Miner T."/>
            <person name="Farmer C."/>
            <person name="Delehaunty K."/>
            <person name="Cordes M."/>
            <person name="Minx P."/>
            <person name="Tomlinson C."/>
            <person name="Chen J."/>
            <person name="Wollam A."/>
            <person name="Pepin K.H."/>
            <person name="Palsikar V.B."/>
            <person name="Zhang X."/>
            <person name="Suruliraj S."/>
            <person name="Perna N.T."/>
            <person name="Plunkett G."/>
            <person name="Warren W."/>
            <person name="Mitreva M."/>
            <person name="Mardis E.R."/>
            <person name="Wilson R.K."/>
        </authorList>
    </citation>
    <scope>NUCLEOTIDE SEQUENCE [LARGE SCALE GENOMIC DNA]</scope>
    <source>
        <strain evidence="2 3">DSM 4568</strain>
    </source>
</reference>
<accession>S3J9A3</accession>
<evidence type="ECO:0000256" key="1">
    <source>
        <dbReference type="SAM" id="Phobius"/>
    </source>
</evidence>
<dbReference type="HOGENOM" id="CLU_3197652_0_0_6"/>
<evidence type="ECO:0000313" key="3">
    <source>
        <dbReference type="Proteomes" id="UP000014585"/>
    </source>
</evidence>